<evidence type="ECO:0008006" key="4">
    <source>
        <dbReference type="Google" id="ProtNLM"/>
    </source>
</evidence>
<proteinExistence type="predicted"/>
<feature type="transmembrane region" description="Helical" evidence="1">
    <location>
        <begin position="79"/>
        <end position="95"/>
    </location>
</feature>
<evidence type="ECO:0000313" key="3">
    <source>
        <dbReference type="Proteomes" id="UP000675431"/>
    </source>
</evidence>
<dbReference type="Proteomes" id="UP000675431">
    <property type="component" value="Unassembled WGS sequence"/>
</dbReference>
<reference evidence="2 3" key="1">
    <citation type="submission" date="2021-04" db="EMBL/GenBank/DDBJ databases">
        <title>Allobacillus sp. nov. SKP8-2 isolated from shrimp paste.</title>
        <authorList>
            <person name="Tanasupawat S."/>
            <person name="Yiamsombat S."/>
            <person name="Kanchanasin P."/>
            <person name="Kuncharoen N."/>
        </authorList>
    </citation>
    <scope>NUCLEOTIDE SEQUENCE [LARGE SCALE GENOMIC DNA]</scope>
    <source>
        <strain evidence="2 3">SKP8-2</strain>
    </source>
</reference>
<sequence>MFIEWVVIFLVGLILFWVIGWLTGDKTYGAKDDERSELIKHKAIVGSWTFIFAVFIINIIFDFFNLRTGPLKSFGQPELFYLIVLIGSYIVFYIINRRRLSSNEK</sequence>
<organism evidence="2 3">
    <name type="scientific">Allobacillus saliphilus</name>
    <dbReference type="NCBI Taxonomy" id="2912308"/>
    <lineage>
        <taxon>Bacteria</taxon>
        <taxon>Bacillati</taxon>
        <taxon>Bacillota</taxon>
        <taxon>Bacilli</taxon>
        <taxon>Bacillales</taxon>
        <taxon>Bacillaceae</taxon>
        <taxon>Allobacillus</taxon>
    </lineage>
</organism>
<accession>A0A941CUT9</accession>
<keyword evidence="1" id="KW-0812">Transmembrane</keyword>
<protein>
    <recommendedName>
        <fullName evidence="4">DUF2178 domain-containing protein</fullName>
    </recommendedName>
</protein>
<name>A0A941CUT9_9BACI</name>
<dbReference type="AlphaFoldDB" id="A0A941CUT9"/>
<gene>
    <name evidence="2" type="ORF">KC820_07980</name>
</gene>
<keyword evidence="1" id="KW-1133">Transmembrane helix</keyword>
<evidence type="ECO:0000256" key="1">
    <source>
        <dbReference type="SAM" id="Phobius"/>
    </source>
</evidence>
<keyword evidence="3" id="KW-1185">Reference proteome</keyword>
<dbReference type="EMBL" id="JAGSIE010000023">
    <property type="protein sequence ID" value="MBR7554089.1"/>
    <property type="molecule type" value="Genomic_DNA"/>
</dbReference>
<keyword evidence="1" id="KW-0472">Membrane</keyword>
<feature type="transmembrane region" description="Helical" evidence="1">
    <location>
        <begin position="45"/>
        <end position="64"/>
    </location>
</feature>
<feature type="transmembrane region" description="Helical" evidence="1">
    <location>
        <begin position="6"/>
        <end position="24"/>
    </location>
</feature>
<evidence type="ECO:0000313" key="2">
    <source>
        <dbReference type="EMBL" id="MBR7554089.1"/>
    </source>
</evidence>
<comment type="caution">
    <text evidence="2">The sequence shown here is derived from an EMBL/GenBank/DDBJ whole genome shotgun (WGS) entry which is preliminary data.</text>
</comment>